<dbReference type="EMBL" id="BMHA01000009">
    <property type="protein sequence ID" value="GGI07774.1"/>
    <property type="molecule type" value="Genomic_DNA"/>
</dbReference>
<dbReference type="AlphaFoldDB" id="A0A8J3EVB3"/>
<feature type="binding site" evidence="16">
    <location>
        <position position="133"/>
    </location>
    <ligand>
        <name>ATP</name>
        <dbReference type="ChEBI" id="CHEBI:30616"/>
    </ligand>
</feature>
<protein>
    <recommendedName>
        <fullName evidence="15 16">Type III pantothenate kinase</fullName>
        <ecNumber evidence="6 16">2.7.1.33</ecNumber>
    </recommendedName>
    <alternativeName>
        <fullName evidence="16">PanK-III</fullName>
    </alternativeName>
    <alternativeName>
        <fullName evidence="16">Pantothenic acid kinase</fullName>
    </alternativeName>
</protein>
<evidence type="ECO:0000256" key="9">
    <source>
        <dbReference type="ARBA" id="ARBA00022741"/>
    </source>
</evidence>
<dbReference type="GO" id="GO:0005524">
    <property type="term" value="F:ATP binding"/>
    <property type="evidence" value="ECO:0007669"/>
    <property type="project" value="UniProtKB-UniRule"/>
</dbReference>
<dbReference type="Pfam" id="PF03309">
    <property type="entry name" value="Pan_kinase"/>
    <property type="match status" value="1"/>
</dbReference>
<dbReference type="UniPathway" id="UPA00241">
    <property type="reaction ID" value="UER00352"/>
</dbReference>
<evidence type="ECO:0000313" key="18">
    <source>
        <dbReference type="Proteomes" id="UP000650511"/>
    </source>
</evidence>
<dbReference type="GO" id="GO:0004594">
    <property type="term" value="F:pantothenate kinase activity"/>
    <property type="evidence" value="ECO:0007669"/>
    <property type="project" value="UniProtKB-UniRule"/>
</dbReference>
<evidence type="ECO:0000256" key="4">
    <source>
        <dbReference type="ARBA" id="ARBA00005225"/>
    </source>
</evidence>
<keyword evidence="12 16" id="KW-0630">Potassium</keyword>
<evidence type="ECO:0000256" key="2">
    <source>
        <dbReference type="ARBA" id="ARBA00001958"/>
    </source>
</evidence>
<evidence type="ECO:0000256" key="1">
    <source>
        <dbReference type="ARBA" id="ARBA00001206"/>
    </source>
</evidence>
<name>A0A8J3EVB3_9ACTN</name>
<comment type="similarity">
    <text evidence="14 16">Belongs to the type III pantothenate kinase family.</text>
</comment>
<comment type="function">
    <text evidence="16">Catalyzes the phosphorylation of pantothenate (Pan), the first step in CoA biosynthesis.</text>
</comment>
<dbReference type="RefSeq" id="WP_130651072.1">
    <property type="nucleotide sequence ID" value="NZ_BMHA01000009.1"/>
</dbReference>
<evidence type="ECO:0000256" key="14">
    <source>
        <dbReference type="ARBA" id="ARBA00038036"/>
    </source>
</evidence>
<comment type="caution">
    <text evidence="17">The sequence shown here is derived from an EMBL/GenBank/DDBJ whole genome shotgun (WGS) entry which is preliminary data.</text>
</comment>
<comment type="caution">
    <text evidence="16">Lacks conserved residue(s) required for the propagation of feature annotation.</text>
</comment>
<dbReference type="CDD" id="cd24015">
    <property type="entry name" value="ASKHA_NBD_PanK-III"/>
    <property type="match status" value="1"/>
</dbReference>
<feature type="active site" description="Proton acceptor" evidence="16">
    <location>
        <position position="110"/>
    </location>
</feature>
<feature type="binding site" evidence="16">
    <location>
        <position position="130"/>
    </location>
    <ligand>
        <name>K(+)</name>
        <dbReference type="ChEBI" id="CHEBI:29103"/>
    </ligand>
</feature>
<evidence type="ECO:0000256" key="13">
    <source>
        <dbReference type="ARBA" id="ARBA00022993"/>
    </source>
</evidence>
<keyword evidence="18" id="KW-1185">Reference proteome</keyword>
<comment type="cofactor">
    <cofactor evidence="16">
        <name>NH4(+)</name>
        <dbReference type="ChEBI" id="CHEBI:28938"/>
    </cofactor>
    <cofactor evidence="16">
        <name>K(+)</name>
        <dbReference type="ChEBI" id="CHEBI:29103"/>
    </cofactor>
    <text evidence="16">A monovalent cation. Ammonium or potassium.</text>
</comment>
<dbReference type="HAMAP" id="MF_01274">
    <property type="entry name" value="Pantothen_kinase_3"/>
    <property type="match status" value="1"/>
</dbReference>
<dbReference type="NCBIfam" id="TIGR00671">
    <property type="entry name" value="baf"/>
    <property type="match status" value="1"/>
</dbReference>
<dbReference type="GO" id="GO:0015937">
    <property type="term" value="P:coenzyme A biosynthetic process"/>
    <property type="evidence" value="ECO:0007669"/>
    <property type="project" value="UniProtKB-UniRule"/>
</dbReference>
<evidence type="ECO:0000256" key="3">
    <source>
        <dbReference type="ARBA" id="ARBA00004496"/>
    </source>
</evidence>
<accession>A0A8J3EVB3</accession>
<evidence type="ECO:0000256" key="11">
    <source>
        <dbReference type="ARBA" id="ARBA00022840"/>
    </source>
</evidence>
<keyword evidence="9 16" id="KW-0547">Nucleotide-binding</keyword>
<evidence type="ECO:0000313" key="17">
    <source>
        <dbReference type="EMBL" id="GGI07774.1"/>
    </source>
</evidence>
<dbReference type="NCBIfam" id="NF009855">
    <property type="entry name" value="PRK13321.1"/>
    <property type="match status" value="1"/>
</dbReference>
<dbReference type="Gene3D" id="3.30.420.40">
    <property type="match status" value="2"/>
</dbReference>
<feature type="binding site" evidence="16">
    <location>
        <begin position="108"/>
        <end position="111"/>
    </location>
    <ligand>
        <name>substrate</name>
    </ligand>
</feature>
<dbReference type="SUPFAM" id="SSF53067">
    <property type="entry name" value="Actin-like ATPase domain"/>
    <property type="match status" value="2"/>
</dbReference>
<comment type="subunit">
    <text evidence="5 16">Homodimer.</text>
</comment>
<dbReference type="GO" id="GO:0005737">
    <property type="term" value="C:cytoplasm"/>
    <property type="evidence" value="ECO:0007669"/>
    <property type="project" value="UniProtKB-SubCell"/>
</dbReference>
<comment type="subcellular location">
    <subcellularLocation>
        <location evidence="3 16">Cytoplasm</location>
    </subcellularLocation>
</comment>
<comment type="pathway">
    <text evidence="4 16">Cofactor biosynthesis; coenzyme A biosynthesis; CoA from (R)-pantothenate: step 1/5.</text>
</comment>
<keyword evidence="8 16" id="KW-0808">Transferase</keyword>
<evidence type="ECO:0000256" key="5">
    <source>
        <dbReference type="ARBA" id="ARBA00011738"/>
    </source>
</evidence>
<keyword evidence="7 16" id="KW-0963">Cytoplasm</keyword>
<evidence type="ECO:0000256" key="7">
    <source>
        <dbReference type="ARBA" id="ARBA00022490"/>
    </source>
</evidence>
<evidence type="ECO:0000256" key="8">
    <source>
        <dbReference type="ARBA" id="ARBA00022679"/>
    </source>
</evidence>
<dbReference type="InterPro" id="IPR043129">
    <property type="entry name" value="ATPase_NBD"/>
</dbReference>
<dbReference type="OrthoDB" id="9804707at2"/>
<dbReference type="Proteomes" id="UP000650511">
    <property type="component" value="Unassembled WGS sequence"/>
</dbReference>
<evidence type="ECO:0000256" key="10">
    <source>
        <dbReference type="ARBA" id="ARBA00022777"/>
    </source>
</evidence>
<evidence type="ECO:0000256" key="15">
    <source>
        <dbReference type="ARBA" id="ARBA00040883"/>
    </source>
</evidence>
<gene>
    <name evidence="16 17" type="primary">coaX</name>
    <name evidence="17" type="ORF">GCM10011354_25770</name>
</gene>
<proteinExistence type="inferred from homology"/>
<dbReference type="PANTHER" id="PTHR34265">
    <property type="entry name" value="TYPE III PANTOTHENATE KINASE"/>
    <property type="match status" value="1"/>
</dbReference>
<dbReference type="PANTHER" id="PTHR34265:SF1">
    <property type="entry name" value="TYPE III PANTOTHENATE KINASE"/>
    <property type="match status" value="1"/>
</dbReference>
<sequence length="255" mass="26637">MLLALDVGNSNTVVGVYDGEDLVRHWRLKTDVDRTSDEFVLALAGFLDFAGIDLLTDVDGLVAGSVVPTVTEVVREMAARHLPFAPVVVEPGVRTGISLRHDQPQDIGADRIVNAVAAHARYDTAAVVVDFGTATSFDVVSADGAFVGGAIAPGVHVSAEALVQRAARLPKVATVAPPSPIGRSTVTALQAGIVYGFAGQVDGIVRRILTELGGEVATIATGGAAPAVLSACETIDTYDPWLTLEGLRLIWHRNP</sequence>
<keyword evidence="13 16" id="KW-0173">Coenzyme A biosynthesis</keyword>
<comment type="cofactor">
    <cofactor evidence="2">
        <name>K(+)</name>
        <dbReference type="ChEBI" id="CHEBI:29103"/>
    </cofactor>
</comment>
<evidence type="ECO:0000256" key="6">
    <source>
        <dbReference type="ARBA" id="ARBA00012102"/>
    </source>
</evidence>
<organism evidence="17 18">
    <name type="scientific">Egicoccus halophilus</name>
    <dbReference type="NCBI Taxonomy" id="1670830"/>
    <lineage>
        <taxon>Bacteria</taxon>
        <taxon>Bacillati</taxon>
        <taxon>Actinomycetota</taxon>
        <taxon>Nitriliruptoria</taxon>
        <taxon>Egicoccales</taxon>
        <taxon>Egicoccaceae</taxon>
        <taxon>Egicoccus</taxon>
    </lineage>
</organism>
<keyword evidence="11 16" id="KW-0067">ATP-binding</keyword>
<keyword evidence="10 16" id="KW-0418">Kinase</keyword>
<keyword evidence="16" id="KW-0479">Metal-binding</keyword>
<dbReference type="EC" id="2.7.1.33" evidence="6 16"/>
<feature type="binding site" evidence="16">
    <location>
        <begin position="6"/>
        <end position="13"/>
    </location>
    <ligand>
        <name>ATP</name>
        <dbReference type="ChEBI" id="CHEBI:30616"/>
    </ligand>
</feature>
<comment type="catalytic activity">
    <reaction evidence="1 16">
        <text>(R)-pantothenate + ATP = (R)-4'-phosphopantothenate + ADP + H(+)</text>
        <dbReference type="Rhea" id="RHEA:16373"/>
        <dbReference type="ChEBI" id="CHEBI:10986"/>
        <dbReference type="ChEBI" id="CHEBI:15378"/>
        <dbReference type="ChEBI" id="CHEBI:29032"/>
        <dbReference type="ChEBI" id="CHEBI:30616"/>
        <dbReference type="ChEBI" id="CHEBI:456216"/>
        <dbReference type="EC" id="2.7.1.33"/>
    </reaction>
</comment>
<reference evidence="17" key="2">
    <citation type="submission" date="2020-09" db="EMBL/GenBank/DDBJ databases">
        <authorList>
            <person name="Sun Q."/>
            <person name="Zhou Y."/>
        </authorList>
    </citation>
    <scope>NUCLEOTIDE SEQUENCE</scope>
    <source>
        <strain evidence="17">CGMCC 1.14988</strain>
    </source>
</reference>
<reference evidence="17" key="1">
    <citation type="journal article" date="2014" name="Int. J. Syst. Evol. Microbiol.">
        <title>Complete genome sequence of Corynebacterium casei LMG S-19264T (=DSM 44701T), isolated from a smear-ripened cheese.</title>
        <authorList>
            <consortium name="US DOE Joint Genome Institute (JGI-PGF)"/>
            <person name="Walter F."/>
            <person name="Albersmeier A."/>
            <person name="Kalinowski J."/>
            <person name="Ruckert C."/>
        </authorList>
    </citation>
    <scope>NUCLEOTIDE SEQUENCE</scope>
    <source>
        <strain evidence="17">CGMCC 1.14988</strain>
    </source>
</reference>
<dbReference type="InterPro" id="IPR004619">
    <property type="entry name" value="Type_III_PanK"/>
</dbReference>
<feature type="binding site" evidence="16">
    <location>
        <position position="185"/>
    </location>
    <ligand>
        <name>substrate</name>
    </ligand>
</feature>
<evidence type="ECO:0000256" key="12">
    <source>
        <dbReference type="ARBA" id="ARBA00022958"/>
    </source>
</evidence>
<evidence type="ECO:0000256" key="16">
    <source>
        <dbReference type="HAMAP-Rule" id="MF_01274"/>
    </source>
</evidence>
<dbReference type="GO" id="GO:0046872">
    <property type="term" value="F:metal ion binding"/>
    <property type="evidence" value="ECO:0007669"/>
    <property type="project" value="UniProtKB-KW"/>
</dbReference>